<reference evidence="2 3" key="1">
    <citation type="submission" date="2024-06" db="EMBL/GenBank/DDBJ databases">
        <title>The Natural Products Discovery Center: Release of the First 8490 Sequenced Strains for Exploring Actinobacteria Biosynthetic Diversity.</title>
        <authorList>
            <person name="Kalkreuter E."/>
            <person name="Kautsar S.A."/>
            <person name="Yang D."/>
            <person name="Bader C.D."/>
            <person name="Teijaro C.N."/>
            <person name="Fluegel L."/>
            <person name="Davis C.M."/>
            <person name="Simpson J.R."/>
            <person name="Lauterbach L."/>
            <person name="Steele A.D."/>
            <person name="Gui C."/>
            <person name="Meng S."/>
            <person name="Li G."/>
            <person name="Viehrig K."/>
            <person name="Ye F."/>
            <person name="Su P."/>
            <person name="Kiefer A.F."/>
            <person name="Nichols A."/>
            <person name="Cepeda A.J."/>
            <person name="Yan W."/>
            <person name="Fan B."/>
            <person name="Jiang Y."/>
            <person name="Adhikari A."/>
            <person name="Zheng C.-J."/>
            <person name="Schuster L."/>
            <person name="Cowan T.M."/>
            <person name="Smanski M.J."/>
            <person name="Chevrette M.G."/>
            <person name="De Carvalho L.P.S."/>
            <person name="Shen B."/>
        </authorList>
    </citation>
    <scope>NUCLEOTIDE SEQUENCE [LARGE SCALE GENOMIC DNA]</scope>
    <source>
        <strain evidence="2 3">NPDC053791</strain>
    </source>
</reference>
<accession>A0ABV3J0M3</accession>
<feature type="compositionally biased region" description="Pro residues" evidence="1">
    <location>
        <begin position="151"/>
        <end position="160"/>
    </location>
</feature>
<name>A0ABV3J0M3_9ACTN</name>
<feature type="region of interest" description="Disordered" evidence="1">
    <location>
        <begin position="144"/>
        <end position="177"/>
    </location>
</feature>
<proteinExistence type="predicted"/>
<dbReference type="EMBL" id="JBFASG010000028">
    <property type="protein sequence ID" value="MEV4926010.1"/>
    <property type="molecule type" value="Genomic_DNA"/>
</dbReference>
<evidence type="ECO:0000256" key="1">
    <source>
        <dbReference type="SAM" id="MobiDB-lite"/>
    </source>
</evidence>
<dbReference type="Proteomes" id="UP001552479">
    <property type="component" value="Unassembled WGS sequence"/>
</dbReference>
<evidence type="ECO:0000313" key="3">
    <source>
        <dbReference type="Proteomes" id="UP001552479"/>
    </source>
</evidence>
<dbReference type="RefSeq" id="WP_366089531.1">
    <property type="nucleotide sequence ID" value="NZ_JBFASG010000028.1"/>
</dbReference>
<gene>
    <name evidence="2" type="ORF">AB0L03_24845</name>
</gene>
<sequence length="177" mass="18058">MGFEDEWGTLQAESTAQLGASGRTGNHGADQSHTRLNGTSPGTPGGAGGDQGLASSASKKKAAVAALEQHIQPDTGAAGKLMDAAMEAAGKGFKDWATGAGINEALKGWQASVKALQNRLSAEKSALSGTNVLLRGADKGLGSEFDRRFPPIAPLPPSTGPGPMDGKLPFTSRLKDY</sequence>
<protein>
    <submittedName>
        <fullName evidence="2">Uncharacterized protein</fullName>
    </submittedName>
</protein>
<feature type="region of interest" description="Disordered" evidence="1">
    <location>
        <begin position="1"/>
        <end position="57"/>
    </location>
</feature>
<evidence type="ECO:0000313" key="2">
    <source>
        <dbReference type="EMBL" id="MEV4926010.1"/>
    </source>
</evidence>
<keyword evidence="3" id="KW-1185">Reference proteome</keyword>
<organism evidence="2 3">
    <name type="scientific">Streptomyces roseoverticillatus</name>
    <dbReference type="NCBI Taxonomy" id="66429"/>
    <lineage>
        <taxon>Bacteria</taxon>
        <taxon>Bacillati</taxon>
        <taxon>Actinomycetota</taxon>
        <taxon>Actinomycetes</taxon>
        <taxon>Kitasatosporales</taxon>
        <taxon>Streptomycetaceae</taxon>
        <taxon>Streptomyces</taxon>
    </lineage>
</organism>
<comment type="caution">
    <text evidence="2">The sequence shown here is derived from an EMBL/GenBank/DDBJ whole genome shotgun (WGS) entry which is preliminary data.</text>
</comment>